<name>A0A9P8A363_MORAP</name>
<dbReference type="GO" id="GO:0000981">
    <property type="term" value="F:DNA-binding transcription factor activity, RNA polymerase II-specific"/>
    <property type="evidence" value="ECO:0007669"/>
    <property type="project" value="TreeGrafter"/>
</dbReference>
<feature type="domain" description="Myb-like" evidence="2">
    <location>
        <begin position="789"/>
        <end position="874"/>
    </location>
</feature>
<dbReference type="AlphaFoldDB" id="A0A9P8A363"/>
<dbReference type="Gene3D" id="1.10.10.60">
    <property type="entry name" value="Homeodomain-like"/>
    <property type="match status" value="3"/>
</dbReference>
<feature type="domain" description="Myb-like" evidence="2">
    <location>
        <begin position="686"/>
        <end position="727"/>
    </location>
</feature>
<feature type="region of interest" description="Disordered" evidence="1">
    <location>
        <begin position="600"/>
        <end position="628"/>
    </location>
</feature>
<feature type="domain" description="Myb-like" evidence="2">
    <location>
        <begin position="446"/>
        <end position="498"/>
    </location>
</feature>
<dbReference type="SUPFAM" id="SSF46689">
    <property type="entry name" value="Homeodomain-like"/>
    <property type="match status" value="3"/>
</dbReference>
<gene>
    <name evidence="3" type="ORF">KVV02_000825</name>
</gene>
<proteinExistence type="predicted"/>
<dbReference type="CDD" id="cd00167">
    <property type="entry name" value="SANT"/>
    <property type="match status" value="2"/>
</dbReference>
<evidence type="ECO:0000259" key="2">
    <source>
        <dbReference type="PROSITE" id="PS50090"/>
    </source>
</evidence>
<dbReference type="GO" id="GO:0000978">
    <property type="term" value="F:RNA polymerase II cis-regulatory region sequence-specific DNA binding"/>
    <property type="evidence" value="ECO:0007669"/>
    <property type="project" value="TreeGrafter"/>
</dbReference>
<feature type="compositionally biased region" description="Polar residues" evidence="1">
    <location>
        <begin position="338"/>
        <end position="358"/>
    </location>
</feature>
<evidence type="ECO:0000313" key="3">
    <source>
        <dbReference type="EMBL" id="KAG9323463.1"/>
    </source>
</evidence>
<dbReference type="InterPro" id="IPR001005">
    <property type="entry name" value="SANT/Myb"/>
</dbReference>
<reference evidence="3" key="1">
    <citation type="submission" date="2021-07" db="EMBL/GenBank/DDBJ databases">
        <title>Draft genome of Mortierella alpina, strain LL118, isolated from an aspen leaf litter sample.</title>
        <authorList>
            <person name="Yang S."/>
            <person name="Vinatzer B.A."/>
        </authorList>
    </citation>
    <scope>NUCLEOTIDE SEQUENCE</scope>
    <source>
        <strain evidence="3">LL118</strain>
    </source>
</reference>
<dbReference type="PROSITE" id="PS50090">
    <property type="entry name" value="MYB_LIKE"/>
    <property type="match status" value="3"/>
</dbReference>
<dbReference type="Pfam" id="PF13921">
    <property type="entry name" value="Myb_DNA-bind_6"/>
    <property type="match status" value="2"/>
</dbReference>
<comment type="caution">
    <text evidence="3">The sequence shown here is derived from an EMBL/GenBank/DDBJ whole genome shotgun (WGS) entry which is preliminary data.</text>
</comment>
<feature type="compositionally biased region" description="Low complexity" evidence="1">
    <location>
        <begin position="113"/>
        <end position="132"/>
    </location>
</feature>
<evidence type="ECO:0000313" key="4">
    <source>
        <dbReference type="Proteomes" id="UP000717515"/>
    </source>
</evidence>
<dbReference type="Pfam" id="PF00249">
    <property type="entry name" value="Myb_DNA-binding"/>
    <property type="match status" value="1"/>
</dbReference>
<dbReference type="EMBL" id="JAIFTL010000100">
    <property type="protein sequence ID" value="KAG9323463.1"/>
    <property type="molecule type" value="Genomic_DNA"/>
</dbReference>
<dbReference type="GO" id="GO:0005634">
    <property type="term" value="C:nucleus"/>
    <property type="evidence" value="ECO:0007669"/>
    <property type="project" value="TreeGrafter"/>
</dbReference>
<dbReference type="InterPro" id="IPR050560">
    <property type="entry name" value="MYB_TF"/>
</dbReference>
<dbReference type="InterPro" id="IPR009057">
    <property type="entry name" value="Homeodomain-like_sf"/>
</dbReference>
<feature type="compositionally biased region" description="Low complexity" evidence="1">
    <location>
        <begin position="605"/>
        <end position="628"/>
    </location>
</feature>
<feature type="region of interest" description="Disordered" evidence="1">
    <location>
        <begin position="98"/>
        <end position="135"/>
    </location>
</feature>
<feature type="compositionally biased region" description="Polar residues" evidence="1">
    <location>
        <begin position="98"/>
        <end position="112"/>
    </location>
</feature>
<feature type="region of interest" description="Disordered" evidence="1">
    <location>
        <begin position="334"/>
        <end position="372"/>
    </location>
</feature>
<dbReference type="Proteomes" id="UP000717515">
    <property type="component" value="Unassembled WGS sequence"/>
</dbReference>
<dbReference type="PROSITE" id="PS51257">
    <property type="entry name" value="PROKAR_LIPOPROTEIN"/>
    <property type="match status" value="1"/>
</dbReference>
<organism evidence="3 4">
    <name type="scientific">Mortierella alpina</name>
    <name type="common">Oleaginous fungus</name>
    <name type="synonym">Mortierella renispora</name>
    <dbReference type="NCBI Taxonomy" id="64518"/>
    <lineage>
        <taxon>Eukaryota</taxon>
        <taxon>Fungi</taxon>
        <taxon>Fungi incertae sedis</taxon>
        <taxon>Mucoromycota</taxon>
        <taxon>Mortierellomycotina</taxon>
        <taxon>Mortierellomycetes</taxon>
        <taxon>Mortierellales</taxon>
        <taxon>Mortierellaceae</taxon>
        <taxon>Mortierella</taxon>
    </lineage>
</organism>
<dbReference type="SMART" id="SM00717">
    <property type="entry name" value="SANT"/>
    <property type="match status" value="8"/>
</dbReference>
<accession>A0A9P8A363</accession>
<dbReference type="PANTHER" id="PTHR45614">
    <property type="entry name" value="MYB PROTEIN-RELATED"/>
    <property type="match status" value="1"/>
</dbReference>
<feature type="region of interest" description="Disordered" evidence="1">
    <location>
        <begin position="834"/>
        <end position="860"/>
    </location>
</feature>
<protein>
    <recommendedName>
        <fullName evidence="2">Myb-like domain-containing protein</fullName>
    </recommendedName>
</protein>
<evidence type="ECO:0000256" key="1">
    <source>
        <dbReference type="SAM" id="MobiDB-lite"/>
    </source>
</evidence>
<sequence length="911" mass="103392">MHRIIYRTSTPVLAHAGAIGAACRTTFLVAHERPYAVITFDAAALSSKEQASTSLALTANRHRRHRYSTLTAVQEAPVKHICSQHRSTVSAPVLAPARTSNRPGSTIHHNTASNPSKSAISSSLSPVSAVNKKPPRKWNPQLDALMVTLHETHHINWRTVGVLLNRPFTTCYSRYLFTIRPAMDKGWTPPVIEDQTTLDLLIRRATDMANIAKVKRDALALSKKSAPKIAKKPVWDATTDQTIKKMVEARNSWPEIGRALHRPYSSCYSRYYSTLDPELQFVWTDETVQRLKELASQGLPWKQVAQELKLRPLACRSKWSELGKPVSETISLPLPAGASTSPSTRPIATVSTLSTGPTDESGDEKATRTRTKAKTISFSQEESMAVLELAEKHGEDAWDMVLQDFQDRYLQSIEPSFPQPTLKSRRQSNKRIGQITAENLRLQHTRLSRSKLLWTFDQETILIQQVLRLGTEGHWDEIARRTGFHSPQACRTRWKDLDMPVKPNPVGWSKLEQAAFWTLWQQVGTDYERLSRFLSLRSAADCKLYFQHITKDFPDQDSQPDAFLQRIQDLQHSLPRTRRKYLFTKERSLRLQSAMRRCGMKLDQPSSPSSSPSSSSVSFSLSSSSPSSTPATSVAVGTWSWVANKVQRGLSPSSAIDHWSYLKQNMDPIHGPLEPGQTVIKPYTSSSWTHEESKLLDQGIRELGSSWSEIRHRYLPWRTTRAIRQRYLIMSDKSTKVTEDEYYTILAAGNSSSEVDYDALAQTLPGWNRSPCRRIFETSYKHILPNTVWSPEEDRMLIERTLQEHSRGWHAIARHFDGVQTARAPLLAARAIAREQDQQQQQHQGEQRDEGAGEPPLKTRKTPWQCRLRWCQLVEPLMPKEPILNSTEHRRSVALKLSRRLLETTATTHVS</sequence>